<keyword evidence="2" id="KW-0812">Transmembrane</keyword>
<evidence type="ECO:0000259" key="3">
    <source>
        <dbReference type="PROSITE" id="PS50125"/>
    </source>
</evidence>
<keyword evidence="2" id="KW-1133">Transmembrane helix</keyword>
<evidence type="ECO:0000256" key="2">
    <source>
        <dbReference type="SAM" id="Phobius"/>
    </source>
</evidence>
<comment type="caution">
    <text evidence="4">The sequence shown here is derived from an EMBL/GenBank/DDBJ whole genome shotgun (WGS) entry which is preliminary data.</text>
</comment>
<feature type="transmembrane region" description="Helical" evidence="2">
    <location>
        <begin position="116"/>
        <end position="136"/>
    </location>
</feature>
<dbReference type="GO" id="GO:0035556">
    <property type="term" value="P:intracellular signal transduction"/>
    <property type="evidence" value="ECO:0007669"/>
    <property type="project" value="InterPro"/>
</dbReference>
<feature type="transmembrane region" description="Helical" evidence="2">
    <location>
        <begin position="28"/>
        <end position="48"/>
    </location>
</feature>
<dbReference type="Proteomes" id="UP000243376">
    <property type="component" value="Unassembled WGS sequence"/>
</dbReference>
<name>A0A2J6X436_9CHLR</name>
<dbReference type="PROSITE" id="PS50125">
    <property type="entry name" value="GUANYLATE_CYCLASE_2"/>
    <property type="match status" value="1"/>
</dbReference>
<dbReference type="EMBL" id="PNIQ01000578">
    <property type="protein sequence ID" value="PMP81077.1"/>
    <property type="molecule type" value="Genomic_DNA"/>
</dbReference>
<sequence>MLELFGNSIHFALANILLESLIDYQSDYFLSFDPYILLLSSLIQGYFLTIYSTKSPFYRFIGNLIAPSLYITIELSIEGVNFWNDLNHRFYPLFGALIGLTQLLQGVTNRKLIKDFLIIIENIIRTGIIFLMYYIFETHANPNQTKNLTMFFSDTSHQFIGLSLLFFGVAIGLANATSQHYLGLLRDTTAKLKTFSEWLLGRELLNTSLTQPELLHQQRQQRTIMFIDIRGFTQWSEAHSPEETVTLLSQYYCAVEDVLDRYQVVKWKISADEVMAIFTQPLEAVRAAAEIQQQITPLLAPEQLGAGIGLHCGQVVEGLLGSDTIKFYDVIGDTVNTTKRIESAAGKGEILISEPLYQHVKTIFASDRSRQLHVKGKAHPLTVYSLTETASQPVVAVPASA</sequence>
<reference evidence="4 5" key="1">
    <citation type="submission" date="2018-01" db="EMBL/GenBank/DDBJ databases">
        <title>Metagenomic assembled genomes from two thermal pools in the Uzon Caldera, Kamchatka, Russia.</title>
        <authorList>
            <person name="Wilkins L."/>
            <person name="Ettinger C."/>
        </authorList>
    </citation>
    <scope>NUCLEOTIDE SEQUENCE [LARGE SCALE GENOMIC DNA]</scope>
    <source>
        <strain evidence="4">ZAV-02</strain>
    </source>
</reference>
<dbReference type="InterPro" id="IPR050697">
    <property type="entry name" value="Adenylyl/Guanylyl_Cyclase_3/4"/>
</dbReference>
<dbReference type="InterPro" id="IPR029787">
    <property type="entry name" value="Nucleotide_cyclase"/>
</dbReference>
<dbReference type="AlphaFoldDB" id="A0A2J6X436"/>
<feature type="domain" description="Guanylate cyclase" evidence="3">
    <location>
        <begin position="223"/>
        <end position="342"/>
    </location>
</feature>
<feature type="transmembrane region" description="Helical" evidence="2">
    <location>
        <begin position="89"/>
        <end position="107"/>
    </location>
</feature>
<dbReference type="CDD" id="cd07302">
    <property type="entry name" value="CHD"/>
    <property type="match status" value="1"/>
</dbReference>
<dbReference type="GO" id="GO:0006171">
    <property type="term" value="P:cAMP biosynthetic process"/>
    <property type="evidence" value="ECO:0007669"/>
    <property type="project" value="TreeGrafter"/>
</dbReference>
<gene>
    <name evidence="4" type="ORF">C0184_08700</name>
</gene>
<proteinExistence type="inferred from homology"/>
<dbReference type="PANTHER" id="PTHR43081:SF1">
    <property type="entry name" value="ADENYLATE CYCLASE, TERMINAL-DIFFERENTIATION SPECIFIC"/>
    <property type="match status" value="1"/>
</dbReference>
<evidence type="ECO:0000256" key="1">
    <source>
        <dbReference type="ARBA" id="ARBA00005381"/>
    </source>
</evidence>
<feature type="transmembrane region" description="Helical" evidence="2">
    <location>
        <begin position="60"/>
        <end position="77"/>
    </location>
</feature>
<feature type="transmembrane region" description="Helical" evidence="2">
    <location>
        <begin position="156"/>
        <end position="176"/>
    </location>
</feature>
<keyword evidence="2" id="KW-0472">Membrane</keyword>
<comment type="similarity">
    <text evidence="1">Belongs to the adenylyl cyclase class-3 family.</text>
</comment>
<dbReference type="Pfam" id="PF00211">
    <property type="entry name" value="Guanylate_cyc"/>
    <property type="match status" value="1"/>
</dbReference>
<dbReference type="GO" id="GO:0004016">
    <property type="term" value="F:adenylate cyclase activity"/>
    <property type="evidence" value="ECO:0007669"/>
    <property type="project" value="UniProtKB-ARBA"/>
</dbReference>
<protein>
    <submittedName>
        <fullName evidence="4">Adenylate/guanylate cyclase domain-containing protein</fullName>
    </submittedName>
</protein>
<accession>A0A2J6X436</accession>
<dbReference type="InterPro" id="IPR001054">
    <property type="entry name" value="A/G_cyclase"/>
</dbReference>
<organism evidence="4 5">
    <name type="scientific">Chloroflexus aggregans</name>
    <dbReference type="NCBI Taxonomy" id="152260"/>
    <lineage>
        <taxon>Bacteria</taxon>
        <taxon>Bacillati</taxon>
        <taxon>Chloroflexota</taxon>
        <taxon>Chloroflexia</taxon>
        <taxon>Chloroflexales</taxon>
        <taxon>Chloroflexineae</taxon>
        <taxon>Chloroflexaceae</taxon>
        <taxon>Chloroflexus</taxon>
    </lineage>
</organism>
<dbReference type="PANTHER" id="PTHR43081">
    <property type="entry name" value="ADENYLATE CYCLASE, TERMINAL-DIFFERENTIATION SPECIFIC-RELATED"/>
    <property type="match status" value="1"/>
</dbReference>
<dbReference type="Gene3D" id="3.30.70.1230">
    <property type="entry name" value="Nucleotide cyclase"/>
    <property type="match status" value="1"/>
</dbReference>
<dbReference type="SUPFAM" id="SSF55073">
    <property type="entry name" value="Nucleotide cyclase"/>
    <property type="match status" value="1"/>
</dbReference>
<evidence type="ECO:0000313" key="5">
    <source>
        <dbReference type="Proteomes" id="UP000243376"/>
    </source>
</evidence>
<dbReference type="SMART" id="SM00044">
    <property type="entry name" value="CYCc"/>
    <property type="match status" value="1"/>
</dbReference>
<evidence type="ECO:0000313" key="4">
    <source>
        <dbReference type="EMBL" id="PMP81077.1"/>
    </source>
</evidence>